<proteinExistence type="predicted"/>
<name>A0ABP0IZH5_9DINO</name>
<organism evidence="1 2">
    <name type="scientific">Durusdinium trenchii</name>
    <dbReference type="NCBI Taxonomy" id="1381693"/>
    <lineage>
        <taxon>Eukaryota</taxon>
        <taxon>Sar</taxon>
        <taxon>Alveolata</taxon>
        <taxon>Dinophyceae</taxon>
        <taxon>Suessiales</taxon>
        <taxon>Symbiodiniaceae</taxon>
        <taxon>Durusdinium</taxon>
    </lineage>
</organism>
<protein>
    <submittedName>
        <fullName evidence="1">Uncharacterized protein</fullName>
    </submittedName>
</protein>
<dbReference type="EMBL" id="CAXAMN010004058">
    <property type="protein sequence ID" value="CAK9007492.1"/>
    <property type="molecule type" value="Genomic_DNA"/>
</dbReference>
<accession>A0ABP0IZH5</accession>
<keyword evidence="2" id="KW-1185">Reference proteome</keyword>
<gene>
    <name evidence="1" type="ORF">CCMP2556_LOCUS8866</name>
</gene>
<sequence>MAKIPAEQLRWVADQGQRCLEVLVQRPDFTPCFPATIRVPKEDWLRLCWCEDSAVEVSERGMEFDLEVLAMLQLNFRDRRQLALRPPLAMCQCLFFHDLRVVGEVAETKIMDIIYQVCGPEILLEAFELEELLFFASVASALDEQTAYGAYQAVREAVRAAEMTLC</sequence>
<evidence type="ECO:0000313" key="2">
    <source>
        <dbReference type="Proteomes" id="UP001642484"/>
    </source>
</evidence>
<dbReference type="Proteomes" id="UP001642484">
    <property type="component" value="Unassembled WGS sequence"/>
</dbReference>
<reference evidence="1 2" key="1">
    <citation type="submission" date="2024-02" db="EMBL/GenBank/DDBJ databases">
        <authorList>
            <person name="Chen Y."/>
            <person name="Shah S."/>
            <person name="Dougan E. K."/>
            <person name="Thang M."/>
            <person name="Chan C."/>
        </authorList>
    </citation>
    <scope>NUCLEOTIDE SEQUENCE [LARGE SCALE GENOMIC DNA]</scope>
</reference>
<comment type="caution">
    <text evidence="1">The sequence shown here is derived from an EMBL/GenBank/DDBJ whole genome shotgun (WGS) entry which is preliminary data.</text>
</comment>
<evidence type="ECO:0000313" key="1">
    <source>
        <dbReference type="EMBL" id="CAK9007492.1"/>
    </source>
</evidence>